<feature type="domain" description="FMR1-interacting protein 1 conserved" evidence="2">
    <location>
        <begin position="9"/>
        <end position="52"/>
    </location>
</feature>
<accession>A0A8J9UTF7</accession>
<dbReference type="Proteomes" id="UP000838878">
    <property type="component" value="Chromosome 5"/>
</dbReference>
<proteinExistence type="predicted"/>
<dbReference type="GO" id="GO:0000492">
    <property type="term" value="P:box C/D snoRNP assembly"/>
    <property type="evidence" value="ECO:0007669"/>
    <property type="project" value="TreeGrafter"/>
</dbReference>
<dbReference type="PANTHER" id="PTHR13309:SF0">
    <property type="entry name" value="FMR1-INTERACTING PROTEIN NUFIP1"/>
    <property type="match status" value="1"/>
</dbReference>
<name>A0A8J9UTF7_9NEOP</name>
<dbReference type="GO" id="GO:0005634">
    <property type="term" value="C:nucleus"/>
    <property type="evidence" value="ECO:0007669"/>
    <property type="project" value="TreeGrafter"/>
</dbReference>
<dbReference type="PANTHER" id="PTHR13309">
    <property type="entry name" value="NUCLEAR FRAGILE X MENTAL RETARDATION PROTEIN INTERACTING PROTEIN 1"/>
    <property type="match status" value="1"/>
</dbReference>
<evidence type="ECO:0000313" key="3">
    <source>
        <dbReference type="EMBL" id="CAH0725838.1"/>
    </source>
</evidence>
<feature type="region of interest" description="Disordered" evidence="1">
    <location>
        <begin position="26"/>
        <end position="53"/>
    </location>
</feature>
<dbReference type="GO" id="GO:0003723">
    <property type="term" value="F:RNA binding"/>
    <property type="evidence" value="ECO:0007669"/>
    <property type="project" value="InterPro"/>
</dbReference>
<protein>
    <recommendedName>
        <fullName evidence="2">FMR1-interacting protein 1 conserved domain-containing protein</fullName>
    </recommendedName>
</protein>
<keyword evidence="4" id="KW-1185">Reference proteome</keyword>
<dbReference type="InterPro" id="IPR039136">
    <property type="entry name" value="NUFIP1-like"/>
</dbReference>
<evidence type="ECO:0000256" key="1">
    <source>
        <dbReference type="SAM" id="MobiDB-lite"/>
    </source>
</evidence>
<dbReference type="Pfam" id="PF10453">
    <property type="entry name" value="NUFIP1"/>
    <property type="match status" value="1"/>
</dbReference>
<feature type="compositionally biased region" description="Basic and acidic residues" evidence="1">
    <location>
        <begin position="188"/>
        <end position="213"/>
    </location>
</feature>
<feature type="compositionally biased region" description="Polar residues" evidence="1">
    <location>
        <begin position="269"/>
        <end position="279"/>
    </location>
</feature>
<dbReference type="InterPro" id="IPR019496">
    <property type="entry name" value="NUFIP1_cons_dom"/>
</dbReference>
<dbReference type="EMBL" id="OV170225">
    <property type="protein sequence ID" value="CAH0725838.1"/>
    <property type="molecule type" value="Genomic_DNA"/>
</dbReference>
<dbReference type="AlphaFoldDB" id="A0A8J9UTF7"/>
<feature type="region of interest" description="Disordered" evidence="1">
    <location>
        <begin position="178"/>
        <end position="213"/>
    </location>
</feature>
<feature type="non-terminal residue" evidence="3">
    <location>
        <position position="342"/>
    </location>
</feature>
<evidence type="ECO:0000259" key="2">
    <source>
        <dbReference type="Pfam" id="PF10453"/>
    </source>
</evidence>
<dbReference type="OrthoDB" id="273070at2759"/>
<evidence type="ECO:0000313" key="4">
    <source>
        <dbReference type="Proteomes" id="UP000838878"/>
    </source>
</evidence>
<reference evidence="3" key="1">
    <citation type="submission" date="2021-12" db="EMBL/GenBank/DDBJ databases">
        <authorList>
            <person name="Martin H S."/>
        </authorList>
    </citation>
    <scope>NUCLEOTIDE SEQUENCE</scope>
</reference>
<feature type="region of interest" description="Disordered" evidence="1">
    <location>
        <begin position="235"/>
        <end position="290"/>
    </location>
</feature>
<gene>
    <name evidence="3" type="ORF">BINO364_LOCUS11379</name>
</gene>
<sequence>MQHATGLFKKIGRLNNPEEIKRWREERKKKYPTKENVEKKQAQMKERIKRGEKMGMTRERNMKNINKDMQKKGKLHLSNRKNIGTLNNRKRTLPQLHKKTPLAKKICKIIPPMEENRKLKPFMGIQDLLNEDNIEEDLQDIESNDLIEDEEQNIPVEKGNQSEPTLCGALTSLICNYGSSDEDDPEEKTDKTCEKTDKISDENKRKVEEKDNTLKPNNGVFKIFVKPIEQLIDKNKIPQDNVTDTSKTDHNESEDDSGPEESRIIKENVSANELQISNNKTRKERSGLANKQRLTRNSVKLRKKLPSTLLEKLLHKEIQHERNIILQCVRYVIEKKYFNEDS</sequence>
<organism evidence="3 4">
    <name type="scientific">Brenthis ino</name>
    <name type="common">lesser marbled fritillary</name>
    <dbReference type="NCBI Taxonomy" id="405034"/>
    <lineage>
        <taxon>Eukaryota</taxon>
        <taxon>Metazoa</taxon>
        <taxon>Ecdysozoa</taxon>
        <taxon>Arthropoda</taxon>
        <taxon>Hexapoda</taxon>
        <taxon>Insecta</taxon>
        <taxon>Pterygota</taxon>
        <taxon>Neoptera</taxon>
        <taxon>Endopterygota</taxon>
        <taxon>Lepidoptera</taxon>
        <taxon>Glossata</taxon>
        <taxon>Ditrysia</taxon>
        <taxon>Papilionoidea</taxon>
        <taxon>Nymphalidae</taxon>
        <taxon>Heliconiinae</taxon>
        <taxon>Argynnini</taxon>
        <taxon>Brenthis</taxon>
    </lineage>
</organism>